<name>A0A5J4LAM6_9ACTN</name>
<dbReference type="AlphaFoldDB" id="A0A5J4LAM6"/>
<reference evidence="2 3" key="1">
    <citation type="submission" date="2019-10" db="EMBL/GenBank/DDBJ databases">
        <title>Whole genome shotgun sequence of Streptomyces angustmyceticus NBRC 3934.</title>
        <authorList>
            <person name="Hosoyama A."/>
            <person name="Ichikawa N."/>
            <person name="Kimura A."/>
            <person name="Kitahashi Y."/>
            <person name="Komaki H."/>
            <person name="Uohara A."/>
        </authorList>
    </citation>
    <scope>NUCLEOTIDE SEQUENCE [LARGE SCALE GENOMIC DNA]</scope>
    <source>
        <strain evidence="2 3">NBRC 3934</strain>
    </source>
</reference>
<feature type="transmembrane region" description="Helical" evidence="1">
    <location>
        <begin position="23"/>
        <end position="44"/>
    </location>
</feature>
<feature type="transmembrane region" description="Helical" evidence="1">
    <location>
        <begin position="56"/>
        <end position="76"/>
    </location>
</feature>
<sequence length="95" mass="9953">MADKDVEQSDERGYGPGPWWGDLGTWGAVGLIVFGGLVAAWVFFRLPGTPDEPASGYYGAAKVIAIGLVVVGSTLLGRRRSRAAASGETKEREGA</sequence>
<keyword evidence="1" id="KW-0812">Transmembrane</keyword>
<comment type="caution">
    <text evidence="2">The sequence shown here is derived from an EMBL/GenBank/DDBJ whole genome shotgun (WGS) entry which is preliminary data.</text>
</comment>
<dbReference type="EMBL" id="BLAG01000010">
    <property type="protein sequence ID" value="GES31263.1"/>
    <property type="molecule type" value="Genomic_DNA"/>
</dbReference>
<protein>
    <submittedName>
        <fullName evidence="2">Uncharacterized protein</fullName>
    </submittedName>
</protein>
<evidence type="ECO:0000313" key="3">
    <source>
        <dbReference type="Proteomes" id="UP000325598"/>
    </source>
</evidence>
<dbReference type="OrthoDB" id="3873483at2"/>
<keyword evidence="1" id="KW-0472">Membrane</keyword>
<keyword evidence="3" id="KW-1185">Reference proteome</keyword>
<evidence type="ECO:0000256" key="1">
    <source>
        <dbReference type="SAM" id="Phobius"/>
    </source>
</evidence>
<organism evidence="2 3">
    <name type="scientific">Streptomyces angustmyceticus</name>
    <dbReference type="NCBI Taxonomy" id="285578"/>
    <lineage>
        <taxon>Bacteria</taxon>
        <taxon>Bacillati</taxon>
        <taxon>Actinomycetota</taxon>
        <taxon>Actinomycetes</taxon>
        <taxon>Kitasatosporales</taxon>
        <taxon>Streptomycetaceae</taxon>
        <taxon>Streptomyces</taxon>
    </lineage>
</organism>
<dbReference type="Proteomes" id="UP000325598">
    <property type="component" value="Unassembled WGS sequence"/>
</dbReference>
<dbReference type="RefSeq" id="WP_152104689.1">
    <property type="nucleotide sequence ID" value="NZ_BLAG01000010.1"/>
</dbReference>
<keyword evidence="1" id="KW-1133">Transmembrane helix</keyword>
<dbReference type="GeneID" id="96751950"/>
<evidence type="ECO:0000313" key="2">
    <source>
        <dbReference type="EMBL" id="GES31263.1"/>
    </source>
</evidence>
<accession>A0A5J4LAM6</accession>
<proteinExistence type="predicted"/>
<gene>
    <name evidence="2" type="ORF">San01_37500</name>
</gene>